<gene>
    <name evidence="3" type="ORF">R1flu_026416</name>
</gene>
<sequence>MGYHTARRRRCHDRQGEGRSRFCSSAESSSEHSRAVLREFPTADATDQGSNSAGALPPGASRVHLDHLLVARRGAQMQKEGDSVWQVSRNQKESGTVVYAKSSGGPRAGLRGSSLTRGNASVAPTPLGDGGKFVRPRWFALPRPSFASLALAHRLPFGNEPSPRWPSLSIASLGSFGVDSPYSSTLSVFRLQVHSTILAAFVFIGSSCFGVPSLLVRRRGIPVSPLLLKCAEPFVFPEVFFQCVQGVPLFVPDSATYAGQICSLPLISPRFAVDFLHLG</sequence>
<feature type="transmembrane region" description="Helical" evidence="2">
    <location>
        <begin position="197"/>
        <end position="216"/>
    </location>
</feature>
<reference evidence="3 4" key="1">
    <citation type="submission" date="2024-09" db="EMBL/GenBank/DDBJ databases">
        <title>Chromosome-scale assembly of Riccia fluitans.</title>
        <authorList>
            <person name="Paukszto L."/>
            <person name="Sawicki J."/>
            <person name="Karawczyk K."/>
            <person name="Piernik-Szablinska J."/>
            <person name="Szczecinska M."/>
            <person name="Mazdziarz M."/>
        </authorList>
    </citation>
    <scope>NUCLEOTIDE SEQUENCE [LARGE SCALE GENOMIC DNA]</scope>
    <source>
        <strain evidence="3">Rf_01</strain>
        <tissue evidence="3">Aerial parts of the thallus</tissue>
    </source>
</reference>
<evidence type="ECO:0000256" key="2">
    <source>
        <dbReference type="SAM" id="Phobius"/>
    </source>
</evidence>
<evidence type="ECO:0000313" key="4">
    <source>
        <dbReference type="Proteomes" id="UP001605036"/>
    </source>
</evidence>
<dbReference type="EMBL" id="JBHFFA010000008">
    <property type="protein sequence ID" value="KAL2607843.1"/>
    <property type="molecule type" value="Genomic_DNA"/>
</dbReference>
<evidence type="ECO:0000256" key="1">
    <source>
        <dbReference type="SAM" id="MobiDB-lite"/>
    </source>
</evidence>
<feature type="region of interest" description="Disordered" evidence="1">
    <location>
        <begin position="41"/>
        <end position="60"/>
    </location>
</feature>
<accession>A0ABD1XJY7</accession>
<evidence type="ECO:0000313" key="3">
    <source>
        <dbReference type="EMBL" id="KAL2607843.1"/>
    </source>
</evidence>
<feature type="compositionally biased region" description="Basic residues" evidence="1">
    <location>
        <begin position="1"/>
        <end position="12"/>
    </location>
</feature>
<feature type="region of interest" description="Disordered" evidence="1">
    <location>
        <begin position="1"/>
        <end position="34"/>
    </location>
</feature>
<feature type="region of interest" description="Disordered" evidence="1">
    <location>
        <begin position="99"/>
        <end position="125"/>
    </location>
</feature>
<dbReference type="Proteomes" id="UP001605036">
    <property type="component" value="Unassembled WGS sequence"/>
</dbReference>
<dbReference type="AlphaFoldDB" id="A0ABD1XJY7"/>
<proteinExistence type="predicted"/>
<keyword evidence="2" id="KW-1133">Transmembrane helix</keyword>
<name>A0ABD1XJY7_9MARC</name>
<organism evidence="3 4">
    <name type="scientific">Riccia fluitans</name>
    <dbReference type="NCBI Taxonomy" id="41844"/>
    <lineage>
        <taxon>Eukaryota</taxon>
        <taxon>Viridiplantae</taxon>
        <taxon>Streptophyta</taxon>
        <taxon>Embryophyta</taxon>
        <taxon>Marchantiophyta</taxon>
        <taxon>Marchantiopsida</taxon>
        <taxon>Marchantiidae</taxon>
        <taxon>Marchantiales</taxon>
        <taxon>Ricciaceae</taxon>
        <taxon>Riccia</taxon>
    </lineage>
</organism>
<keyword evidence="2" id="KW-0812">Transmembrane</keyword>
<protein>
    <recommendedName>
        <fullName evidence="5">Transmembrane protein</fullName>
    </recommendedName>
</protein>
<evidence type="ECO:0008006" key="5">
    <source>
        <dbReference type="Google" id="ProtNLM"/>
    </source>
</evidence>
<keyword evidence="2" id="KW-0472">Membrane</keyword>
<comment type="caution">
    <text evidence="3">The sequence shown here is derived from an EMBL/GenBank/DDBJ whole genome shotgun (WGS) entry which is preliminary data.</text>
</comment>
<keyword evidence="4" id="KW-1185">Reference proteome</keyword>